<dbReference type="AlphaFoldDB" id="A0A7Y0L179"/>
<dbReference type="InterPro" id="IPR008794">
    <property type="entry name" value="Pro_racemase_fam"/>
</dbReference>
<sequence length="331" mass="36242">MNIREVFDVIDLHAGGEPLRVIMSGYPAIPPGTILDKRDYVASRWDRYRQRLLFEPWGHEGMYGCLVVEPERPDSDFGLLLMHNQGYSAMCGNATLAVTKLFVETGRVPIAESRDQVVIRYDVPCGQVEAHAELKNGRVERVSFDNVPAFPVALNQTVRVRGRDIMVDVAFGGAYYAILPSAALDLTVEPESLDSLVDGAAEIKAAVAALDLTRHPIDDRLSGLYGVIFTDTPHDTAHLSRQVAIFADGQVDRSPCGSGVSARLAVLDAKGEIQPRQDYGFESVIDTVFVGRVTGDAGTGIRTTIAGHAYVTGFRRFYGNPAEMVEPFLMR</sequence>
<evidence type="ECO:0000313" key="3">
    <source>
        <dbReference type="Proteomes" id="UP000533476"/>
    </source>
</evidence>
<dbReference type="PIRSF" id="PIRSF029792">
    <property type="entry name" value="Pro_racemase"/>
    <property type="match status" value="1"/>
</dbReference>
<name>A0A7Y0L179_9FIRM</name>
<evidence type="ECO:0000256" key="1">
    <source>
        <dbReference type="ARBA" id="ARBA00007529"/>
    </source>
</evidence>
<dbReference type="Pfam" id="PF05544">
    <property type="entry name" value="Pro_racemase"/>
    <property type="match status" value="1"/>
</dbReference>
<accession>A0A7Y0L179</accession>
<dbReference type="SUPFAM" id="SSF54506">
    <property type="entry name" value="Diaminopimelate epimerase-like"/>
    <property type="match status" value="1"/>
</dbReference>
<dbReference type="SFLD" id="SFLDS00028">
    <property type="entry name" value="Proline_Racemase"/>
    <property type="match status" value="1"/>
</dbReference>
<organism evidence="2 3">
    <name type="scientific">Sulfobacillus harzensis</name>
    <dbReference type="NCBI Taxonomy" id="2729629"/>
    <lineage>
        <taxon>Bacteria</taxon>
        <taxon>Bacillati</taxon>
        <taxon>Bacillota</taxon>
        <taxon>Clostridia</taxon>
        <taxon>Eubacteriales</taxon>
        <taxon>Clostridiales Family XVII. Incertae Sedis</taxon>
        <taxon>Sulfobacillus</taxon>
    </lineage>
</organism>
<dbReference type="FunFam" id="3.10.310.10:FF:000003">
    <property type="entry name" value="Proline racemase"/>
    <property type="match status" value="1"/>
</dbReference>
<dbReference type="PANTHER" id="PTHR33442">
    <property type="entry name" value="TRANS-3-HYDROXY-L-PROLINE DEHYDRATASE"/>
    <property type="match status" value="1"/>
</dbReference>
<comment type="similarity">
    <text evidence="1">Belongs to the proline racemase family.</text>
</comment>
<dbReference type="RefSeq" id="WP_169096763.1">
    <property type="nucleotide sequence ID" value="NZ_JABBVZ010000007.1"/>
</dbReference>
<protein>
    <submittedName>
        <fullName evidence="2">Proline racemase family protein</fullName>
    </submittedName>
</protein>
<dbReference type="EMBL" id="JABBVZ010000007">
    <property type="protein sequence ID" value="NMP21426.1"/>
    <property type="molecule type" value="Genomic_DNA"/>
</dbReference>
<reference evidence="2 3" key="1">
    <citation type="submission" date="2020-04" db="EMBL/GenBank/DDBJ databases">
        <authorList>
            <person name="Zhang R."/>
            <person name="Schippers A."/>
        </authorList>
    </citation>
    <scope>NUCLEOTIDE SEQUENCE [LARGE SCALE GENOMIC DNA]</scope>
    <source>
        <strain evidence="2 3">DSM 109850</strain>
    </source>
</reference>
<dbReference type="Proteomes" id="UP000533476">
    <property type="component" value="Unassembled WGS sequence"/>
</dbReference>
<evidence type="ECO:0000313" key="2">
    <source>
        <dbReference type="EMBL" id="NMP21426.1"/>
    </source>
</evidence>
<comment type="caution">
    <text evidence="2">The sequence shown here is derived from an EMBL/GenBank/DDBJ whole genome shotgun (WGS) entry which is preliminary data.</text>
</comment>
<proteinExistence type="inferred from homology"/>
<gene>
    <name evidence="2" type="ORF">HIJ39_03515</name>
</gene>
<dbReference type="PANTHER" id="PTHR33442:SF1">
    <property type="entry name" value="TRANS-3-HYDROXY-L-PROLINE DEHYDRATASE"/>
    <property type="match status" value="1"/>
</dbReference>
<dbReference type="Gene3D" id="3.10.310.10">
    <property type="entry name" value="Diaminopimelate Epimerase, Chain A, domain 1"/>
    <property type="match status" value="2"/>
</dbReference>
<keyword evidence="3" id="KW-1185">Reference proteome</keyword>